<organism evidence="2 3">
    <name type="scientific">Plutella xylostella</name>
    <name type="common">Diamondback moth</name>
    <name type="synonym">Plutella maculipennis</name>
    <dbReference type="NCBI Taxonomy" id="51655"/>
    <lineage>
        <taxon>Eukaryota</taxon>
        <taxon>Metazoa</taxon>
        <taxon>Ecdysozoa</taxon>
        <taxon>Arthropoda</taxon>
        <taxon>Hexapoda</taxon>
        <taxon>Insecta</taxon>
        <taxon>Pterygota</taxon>
        <taxon>Neoptera</taxon>
        <taxon>Endopterygota</taxon>
        <taxon>Lepidoptera</taxon>
        <taxon>Glossata</taxon>
        <taxon>Ditrysia</taxon>
        <taxon>Yponomeutoidea</taxon>
        <taxon>Plutellidae</taxon>
        <taxon>Plutella</taxon>
    </lineage>
</organism>
<sequence>PNMRPTRKQLPHPRFGPRAATNGSCQSALAPLRDDRVLFLRSADVIFRKCKLEDAESTRQDN</sequence>
<comment type="caution">
    <text evidence="2">The sequence shown here is derived from an EMBL/GenBank/DDBJ whole genome shotgun (WGS) entry which is preliminary data.</text>
</comment>
<keyword evidence="3" id="KW-1185">Reference proteome</keyword>
<evidence type="ECO:0000313" key="3">
    <source>
        <dbReference type="Proteomes" id="UP000653454"/>
    </source>
</evidence>
<feature type="non-terminal residue" evidence="2">
    <location>
        <position position="1"/>
    </location>
</feature>
<gene>
    <name evidence="2" type="ORF">PLXY2_LOCUS16977</name>
</gene>
<reference evidence="2" key="1">
    <citation type="submission" date="2020-11" db="EMBL/GenBank/DDBJ databases">
        <authorList>
            <person name="Whiteford S."/>
        </authorList>
    </citation>
    <scope>NUCLEOTIDE SEQUENCE</scope>
</reference>
<evidence type="ECO:0000313" key="2">
    <source>
        <dbReference type="EMBL" id="CAG9138724.1"/>
    </source>
</evidence>
<feature type="region of interest" description="Disordered" evidence="1">
    <location>
        <begin position="1"/>
        <end position="23"/>
    </location>
</feature>
<feature type="compositionally biased region" description="Basic residues" evidence="1">
    <location>
        <begin position="1"/>
        <end position="11"/>
    </location>
</feature>
<evidence type="ECO:0000256" key="1">
    <source>
        <dbReference type="SAM" id="MobiDB-lite"/>
    </source>
</evidence>
<dbReference type="Proteomes" id="UP000653454">
    <property type="component" value="Unassembled WGS sequence"/>
</dbReference>
<accession>A0A8S4GFZ2</accession>
<dbReference type="AlphaFoldDB" id="A0A8S4GFZ2"/>
<name>A0A8S4GFZ2_PLUXY</name>
<protein>
    <submittedName>
        <fullName evidence="2">(diamondback moth) hypothetical protein</fullName>
    </submittedName>
</protein>
<dbReference type="EMBL" id="CAJHNJ030000794">
    <property type="protein sequence ID" value="CAG9138724.1"/>
    <property type="molecule type" value="Genomic_DNA"/>
</dbReference>
<proteinExistence type="predicted"/>